<reference evidence="1 2" key="1">
    <citation type="submission" date="2019-06" db="EMBL/GenBank/DDBJ databases">
        <title>Genome Sequence of the Brown Rot Fungal Pathogen Monilinia laxa.</title>
        <authorList>
            <person name="De Miccolis Angelini R.M."/>
            <person name="Landi L."/>
            <person name="Abate D."/>
            <person name="Pollastro S."/>
            <person name="Romanazzi G."/>
            <person name="Faretra F."/>
        </authorList>
    </citation>
    <scope>NUCLEOTIDE SEQUENCE [LARGE SCALE GENOMIC DNA]</scope>
    <source>
        <strain evidence="1 2">Mlax316</strain>
    </source>
</reference>
<evidence type="ECO:0000313" key="2">
    <source>
        <dbReference type="Proteomes" id="UP000326757"/>
    </source>
</evidence>
<gene>
    <name evidence="1" type="ORF">EYC80_008708</name>
</gene>
<accession>A0A5N6K152</accession>
<dbReference type="EMBL" id="VIGI01000009">
    <property type="protein sequence ID" value="KAB8295887.1"/>
    <property type="molecule type" value="Genomic_DNA"/>
</dbReference>
<evidence type="ECO:0000313" key="1">
    <source>
        <dbReference type="EMBL" id="KAB8295887.1"/>
    </source>
</evidence>
<name>A0A5N6K152_MONLA</name>
<keyword evidence="2" id="KW-1185">Reference proteome</keyword>
<sequence>MSHSAMFMTFLSTSSRDVMLPKHIHTFSQRRAKVDGCLLVWHGLAREEIRRQLLLEMPSHRKRHHTQHLGQQLQFFQLPGKLPILTLLSYDM</sequence>
<proteinExistence type="predicted"/>
<dbReference type="Proteomes" id="UP000326757">
    <property type="component" value="Unassembled WGS sequence"/>
</dbReference>
<comment type="caution">
    <text evidence="1">The sequence shown here is derived from an EMBL/GenBank/DDBJ whole genome shotgun (WGS) entry which is preliminary data.</text>
</comment>
<protein>
    <submittedName>
        <fullName evidence="1">Uncharacterized protein</fullName>
    </submittedName>
</protein>
<dbReference type="AlphaFoldDB" id="A0A5N6K152"/>
<organism evidence="1 2">
    <name type="scientific">Monilinia laxa</name>
    <name type="common">Brown rot fungus</name>
    <name type="synonym">Sclerotinia laxa</name>
    <dbReference type="NCBI Taxonomy" id="61186"/>
    <lineage>
        <taxon>Eukaryota</taxon>
        <taxon>Fungi</taxon>
        <taxon>Dikarya</taxon>
        <taxon>Ascomycota</taxon>
        <taxon>Pezizomycotina</taxon>
        <taxon>Leotiomycetes</taxon>
        <taxon>Helotiales</taxon>
        <taxon>Sclerotiniaceae</taxon>
        <taxon>Monilinia</taxon>
    </lineage>
</organism>